<proteinExistence type="predicted"/>
<dbReference type="AlphaFoldDB" id="A0A8D9EQJ4"/>
<accession>A0A8D9EQJ4</accession>
<feature type="compositionally biased region" description="Basic and acidic residues" evidence="1">
    <location>
        <begin position="39"/>
        <end position="49"/>
    </location>
</feature>
<dbReference type="EMBL" id="HBUF01561755">
    <property type="protein sequence ID" value="CAG6762733.1"/>
    <property type="molecule type" value="Transcribed_RNA"/>
</dbReference>
<evidence type="ECO:0000313" key="2">
    <source>
        <dbReference type="EMBL" id="CAG6762733.1"/>
    </source>
</evidence>
<protein>
    <submittedName>
        <fullName evidence="2">Uncharacterized protein</fullName>
    </submittedName>
</protein>
<name>A0A8D9EQJ4_9HEMI</name>
<feature type="compositionally biased region" description="Acidic residues" evidence="1">
    <location>
        <begin position="176"/>
        <end position="186"/>
    </location>
</feature>
<feature type="compositionally biased region" description="Polar residues" evidence="1">
    <location>
        <begin position="343"/>
        <end position="377"/>
    </location>
</feature>
<sequence length="393" mass="43496">MCTKAVIIQKKVKLGENRIESDPLELQNEISSGSTVIKKTGDKRTREECGIDDSESPTKKLRLNSCDSTSSSTESETETKQNVNDDNESDDTLTNVSEIVTLNTSINQISNIKEKPLRKGITNIPIENIVCDDSDSNENNTRKISDEKVKDSYSANEDIVFENITVDESSTNDSLENCDNETDSTENTENITSENSEEHSNPSHKQIVIENITFADSNEIDEFDNISCDENSSENNQVKESNENVIDGNSSKENETEVESNEKESLETSVSDESMKLPNSSVIRSENMNESSVDTTQENGPNENITDNVGVENICTSNCENVLVDNHGANSPHEKNTTDSEIEMSNSSKQNSVQSFGNETISVRNNFENVTSVNDTRCSNETSESKNENTEKS</sequence>
<feature type="region of interest" description="Disordered" evidence="1">
    <location>
        <begin position="32"/>
        <end position="91"/>
    </location>
</feature>
<feature type="region of interest" description="Disordered" evidence="1">
    <location>
        <begin position="167"/>
        <end position="204"/>
    </location>
</feature>
<feature type="compositionally biased region" description="Basic and acidic residues" evidence="1">
    <location>
        <begin position="250"/>
        <end position="266"/>
    </location>
</feature>
<feature type="compositionally biased region" description="Polar residues" evidence="1">
    <location>
        <begin position="269"/>
        <end position="307"/>
    </location>
</feature>
<feature type="compositionally biased region" description="Basic and acidic residues" evidence="1">
    <location>
        <begin position="383"/>
        <end position="393"/>
    </location>
</feature>
<reference evidence="2" key="1">
    <citation type="submission" date="2021-05" db="EMBL/GenBank/DDBJ databases">
        <authorList>
            <person name="Alioto T."/>
            <person name="Alioto T."/>
            <person name="Gomez Garrido J."/>
        </authorList>
    </citation>
    <scope>NUCLEOTIDE SEQUENCE</scope>
</reference>
<feature type="region of interest" description="Disordered" evidence="1">
    <location>
        <begin position="326"/>
        <end position="393"/>
    </location>
</feature>
<feature type="compositionally biased region" description="Polar residues" evidence="1">
    <location>
        <begin position="228"/>
        <end position="248"/>
    </location>
</feature>
<organism evidence="2">
    <name type="scientific">Cacopsylla melanoneura</name>
    <dbReference type="NCBI Taxonomy" id="428564"/>
    <lineage>
        <taxon>Eukaryota</taxon>
        <taxon>Metazoa</taxon>
        <taxon>Ecdysozoa</taxon>
        <taxon>Arthropoda</taxon>
        <taxon>Hexapoda</taxon>
        <taxon>Insecta</taxon>
        <taxon>Pterygota</taxon>
        <taxon>Neoptera</taxon>
        <taxon>Paraneoptera</taxon>
        <taxon>Hemiptera</taxon>
        <taxon>Sternorrhyncha</taxon>
        <taxon>Psylloidea</taxon>
        <taxon>Psyllidae</taxon>
        <taxon>Psyllinae</taxon>
        <taxon>Cacopsylla</taxon>
    </lineage>
</organism>
<feature type="region of interest" description="Disordered" evidence="1">
    <location>
        <begin position="225"/>
        <end position="309"/>
    </location>
</feature>
<evidence type="ECO:0000256" key="1">
    <source>
        <dbReference type="SAM" id="MobiDB-lite"/>
    </source>
</evidence>